<comment type="similarity">
    <text evidence="1">Belongs to the disease resistance NB-LRR family.</text>
</comment>
<dbReference type="SUPFAM" id="SSF52058">
    <property type="entry name" value="L domain-like"/>
    <property type="match status" value="1"/>
</dbReference>
<dbReference type="InterPro" id="IPR056789">
    <property type="entry name" value="LRR_R13L1-DRL21"/>
</dbReference>
<dbReference type="PANTHER" id="PTHR23155:SF1221">
    <property type="entry name" value="OS11G0481150 PROTEIN"/>
    <property type="match status" value="1"/>
</dbReference>
<sequence length="936" mass="105007">MVLVTEVAVAVSVMGWFLSPHITELMKVARDCATTNYMLYWGGKKKLEKLVEDLEDIKRLLDPASTAFVKNQAKLEQLWRLKDDIHDIEEILDSFQVEIRNAEATSSSNLSKKKKIYDNKVMLMGKLVKVLKSVGETRKRARDLQRGAQQGAPCSILARRETGPNSVRDQKSFFGYQKEYAQLISLLQKQPDGNKVDIKVKLVIAIVGHAGMGKTELARQAFRTAEDKFDLGTWVHAYGKNTEFELLKEIWKSVAGHKPVGEMNVACLQRELRELLASKRCLLVLDDVWNHELAADEAERKHAWQALDLFTRCAQDGSRIVMTTRAKICSATFKADASIILDGIKDKEMTFLLNHTANGTTENSDHGVQERIEKQVSKLKGSPLAAVEIGQDLEQKTTSKEKCDIFDDIQSHLGTVYQQHLFTYQHLQPHLQRCFQFCSIFPYNWRFEPDKLCKMWMALGFVEEMTLSTGVSSMEDVTRGYFDDLVNRSLFQLEQSKGGGDKQARYVIHEQIHWMIRLASKKNCISISGDSTSVAKTSIPETVRHLSVASNCLDELRKKYPSSVLNKMRTLLVLKNDDDSKSSTVDKGILKLFKGVRVLDLTAATGLTHLPGTIHNLKHVRYLGLPSTMRNLCDEVTELFFLQTFSLDGKKQNTCRLQKFPKHMNKLVNMRHLDIDMECIANINGIGRMAKLQGPIEFKAIRSSEKEGHAVSELAGMDSLRGTLSIKGLDDVPSKEEAMKARLEQKSAVKVLKLEWGPPDPRRVNGGPADSDAVAVLEGLQPHRDVHELRITRYPGATSPSWLGVNMEKLTSLYLRNCRKLNALPVLGELPCLELLDVKELSCVETIDSDFCGAGTFLKLKKVVLDDMPGLLSWGDMPKLAFPELTEVSIVDCPRLSSLSGLELCAGPLSLRVKGCPHITPETLKAITGISNYKFH</sequence>
<dbReference type="Gene3D" id="3.80.10.10">
    <property type="entry name" value="Ribonuclease Inhibitor"/>
    <property type="match status" value="1"/>
</dbReference>
<dbReference type="Gene3D" id="1.10.10.10">
    <property type="entry name" value="Winged helix-like DNA-binding domain superfamily/Winged helix DNA-binding domain"/>
    <property type="match status" value="1"/>
</dbReference>
<dbReference type="EMBL" id="LT934114">
    <property type="protein sequence ID" value="VAH40465.1"/>
    <property type="molecule type" value="Genomic_DNA"/>
</dbReference>
<feature type="domain" description="Disease resistance N-terminal" evidence="7">
    <location>
        <begin position="24"/>
        <end position="107"/>
    </location>
</feature>
<dbReference type="GO" id="GO:0043531">
    <property type="term" value="F:ADP binding"/>
    <property type="evidence" value="ECO:0007669"/>
    <property type="project" value="InterPro"/>
</dbReference>
<protein>
    <recommendedName>
        <fullName evidence="12">NB-ARC domain-containing protein</fullName>
    </recommendedName>
</protein>
<dbReference type="SUPFAM" id="SSF52540">
    <property type="entry name" value="P-loop containing nucleoside triphosphate hydrolases"/>
    <property type="match status" value="1"/>
</dbReference>
<evidence type="ECO:0000313" key="11">
    <source>
        <dbReference type="Proteomes" id="UP000324705"/>
    </source>
</evidence>
<dbReference type="InterPro" id="IPR036388">
    <property type="entry name" value="WH-like_DNA-bd_sf"/>
</dbReference>
<evidence type="ECO:0000256" key="4">
    <source>
        <dbReference type="ARBA" id="ARBA00022741"/>
    </source>
</evidence>
<dbReference type="Proteomes" id="UP000324705">
    <property type="component" value="Chromosome 2B"/>
</dbReference>
<evidence type="ECO:0000256" key="2">
    <source>
        <dbReference type="ARBA" id="ARBA00022614"/>
    </source>
</evidence>
<evidence type="ECO:0000313" key="10">
    <source>
        <dbReference type="EMBL" id="VAH40465.1"/>
    </source>
</evidence>
<feature type="domain" description="Disease resistance protein winged helix" evidence="8">
    <location>
        <begin position="440"/>
        <end position="513"/>
    </location>
</feature>
<reference evidence="10 11" key="1">
    <citation type="submission" date="2017-09" db="EMBL/GenBank/DDBJ databases">
        <authorList>
            <consortium name="International Durum Wheat Genome Sequencing Consortium (IDWGSC)"/>
            <person name="Milanesi L."/>
        </authorList>
    </citation>
    <scope>NUCLEOTIDE SEQUENCE [LARGE SCALE GENOMIC DNA]</scope>
    <source>
        <strain evidence="11">cv. Svevo</strain>
    </source>
</reference>
<evidence type="ECO:0000256" key="5">
    <source>
        <dbReference type="ARBA" id="ARBA00022821"/>
    </source>
</evidence>
<feature type="domain" description="R13L1/DRL21-like LRR repeat region" evidence="9">
    <location>
        <begin position="712"/>
        <end position="840"/>
    </location>
</feature>
<dbReference type="GO" id="GO:0098542">
    <property type="term" value="P:defense response to other organism"/>
    <property type="evidence" value="ECO:0007669"/>
    <property type="project" value="TreeGrafter"/>
</dbReference>
<dbReference type="InterPro" id="IPR044974">
    <property type="entry name" value="Disease_R_plants"/>
</dbReference>
<dbReference type="PANTHER" id="PTHR23155">
    <property type="entry name" value="DISEASE RESISTANCE PROTEIN RP"/>
    <property type="match status" value="1"/>
</dbReference>
<accession>A0A9R1PBV1</accession>
<feature type="domain" description="NB-ARC" evidence="6">
    <location>
        <begin position="199"/>
        <end position="344"/>
    </location>
</feature>
<keyword evidence="11" id="KW-1185">Reference proteome</keyword>
<evidence type="ECO:0000259" key="7">
    <source>
        <dbReference type="Pfam" id="PF18052"/>
    </source>
</evidence>
<evidence type="ECO:0000259" key="6">
    <source>
        <dbReference type="Pfam" id="PF00931"/>
    </source>
</evidence>
<dbReference type="Pfam" id="PF23559">
    <property type="entry name" value="WHD_DRP"/>
    <property type="match status" value="1"/>
</dbReference>
<proteinExistence type="inferred from homology"/>
<dbReference type="Pfam" id="PF25019">
    <property type="entry name" value="LRR_R13L1-DRL21"/>
    <property type="match status" value="1"/>
</dbReference>
<dbReference type="Gramene" id="TRITD2Bv1G009570.1">
    <property type="protein sequence ID" value="TRITD2Bv1G009570.1"/>
    <property type="gene ID" value="TRITD2Bv1G009570"/>
</dbReference>
<dbReference type="Gene3D" id="1.20.5.4130">
    <property type="match status" value="1"/>
</dbReference>
<dbReference type="InterPro" id="IPR027417">
    <property type="entry name" value="P-loop_NTPase"/>
</dbReference>
<evidence type="ECO:0000259" key="8">
    <source>
        <dbReference type="Pfam" id="PF23559"/>
    </source>
</evidence>
<dbReference type="InterPro" id="IPR058922">
    <property type="entry name" value="WHD_DRP"/>
</dbReference>
<evidence type="ECO:0008006" key="12">
    <source>
        <dbReference type="Google" id="ProtNLM"/>
    </source>
</evidence>
<evidence type="ECO:0000256" key="3">
    <source>
        <dbReference type="ARBA" id="ARBA00022737"/>
    </source>
</evidence>
<keyword evidence="4" id="KW-0547">Nucleotide-binding</keyword>
<evidence type="ECO:0000256" key="1">
    <source>
        <dbReference type="ARBA" id="ARBA00008894"/>
    </source>
</evidence>
<keyword evidence="2" id="KW-0433">Leucine-rich repeat</keyword>
<keyword evidence="5" id="KW-0611">Plant defense</keyword>
<dbReference type="Pfam" id="PF18052">
    <property type="entry name" value="Rx_N"/>
    <property type="match status" value="1"/>
</dbReference>
<dbReference type="Pfam" id="PF00931">
    <property type="entry name" value="NB-ARC"/>
    <property type="match status" value="1"/>
</dbReference>
<gene>
    <name evidence="10" type="ORF">TRITD_2Bv1G009570</name>
</gene>
<dbReference type="PRINTS" id="PR00364">
    <property type="entry name" value="DISEASERSIST"/>
</dbReference>
<dbReference type="AlphaFoldDB" id="A0A9R1PBV1"/>
<dbReference type="Gene3D" id="3.40.50.300">
    <property type="entry name" value="P-loop containing nucleotide triphosphate hydrolases"/>
    <property type="match status" value="1"/>
</dbReference>
<keyword evidence="3" id="KW-0677">Repeat</keyword>
<evidence type="ECO:0000259" key="9">
    <source>
        <dbReference type="Pfam" id="PF25019"/>
    </source>
</evidence>
<name>A0A9R1PBV1_TRITD</name>
<dbReference type="InterPro" id="IPR032675">
    <property type="entry name" value="LRR_dom_sf"/>
</dbReference>
<organism evidence="10 11">
    <name type="scientific">Triticum turgidum subsp. durum</name>
    <name type="common">Durum wheat</name>
    <name type="synonym">Triticum durum</name>
    <dbReference type="NCBI Taxonomy" id="4567"/>
    <lineage>
        <taxon>Eukaryota</taxon>
        <taxon>Viridiplantae</taxon>
        <taxon>Streptophyta</taxon>
        <taxon>Embryophyta</taxon>
        <taxon>Tracheophyta</taxon>
        <taxon>Spermatophyta</taxon>
        <taxon>Magnoliopsida</taxon>
        <taxon>Liliopsida</taxon>
        <taxon>Poales</taxon>
        <taxon>Poaceae</taxon>
        <taxon>BOP clade</taxon>
        <taxon>Pooideae</taxon>
        <taxon>Triticodae</taxon>
        <taxon>Triticeae</taxon>
        <taxon>Triticinae</taxon>
        <taxon>Triticum</taxon>
    </lineage>
</organism>
<dbReference type="InterPro" id="IPR002182">
    <property type="entry name" value="NB-ARC"/>
</dbReference>
<dbReference type="InterPro" id="IPR041118">
    <property type="entry name" value="Rx_N"/>
</dbReference>